<reference evidence="2 3" key="1">
    <citation type="submission" date="2017-06" db="EMBL/GenBank/DDBJ databases">
        <title>Comparative genomic analysis of Ambrosia Fusariam Clade fungi.</title>
        <authorList>
            <person name="Stajich J.E."/>
            <person name="Carrillo J."/>
            <person name="Kijimoto T."/>
            <person name="Eskalen A."/>
            <person name="O'Donnell K."/>
            <person name="Kasson M."/>
        </authorList>
    </citation>
    <scope>NUCLEOTIDE SEQUENCE [LARGE SCALE GENOMIC DNA]</scope>
    <source>
        <strain evidence="2">UCR3666</strain>
    </source>
</reference>
<protein>
    <submittedName>
        <fullName evidence="2">Uncharacterized protein</fullName>
    </submittedName>
</protein>
<organism evidence="2 3">
    <name type="scientific">Fusarium kuroshium</name>
    <dbReference type="NCBI Taxonomy" id="2010991"/>
    <lineage>
        <taxon>Eukaryota</taxon>
        <taxon>Fungi</taxon>
        <taxon>Dikarya</taxon>
        <taxon>Ascomycota</taxon>
        <taxon>Pezizomycotina</taxon>
        <taxon>Sordariomycetes</taxon>
        <taxon>Hypocreomycetidae</taxon>
        <taxon>Hypocreales</taxon>
        <taxon>Nectriaceae</taxon>
        <taxon>Fusarium</taxon>
        <taxon>Fusarium solani species complex</taxon>
    </lineage>
</organism>
<feature type="compositionally biased region" description="Basic residues" evidence="1">
    <location>
        <begin position="29"/>
        <end position="40"/>
    </location>
</feature>
<proteinExistence type="predicted"/>
<dbReference type="EMBL" id="NKUJ01000137">
    <property type="protein sequence ID" value="RMJ12392.1"/>
    <property type="molecule type" value="Genomic_DNA"/>
</dbReference>
<evidence type="ECO:0000256" key="1">
    <source>
        <dbReference type="SAM" id="MobiDB-lite"/>
    </source>
</evidence>
<feature type="compositionally biased region" description="Polar residues" evidence="1">
    <location>
        <begin position="1"/>
        <end position="13"/>
    </location>
</feature>
<keyword evidence="3" id="KW-1185">Reference proteome</keyword>
<gene>
    <name evidence="2" type="ORF">CDV36_007961</name>
</gene>
<feature type="region of interest" description="Disordered" evidence="1">
    <location>
        <begin position="1"/>
        <end position="52"/>
    </location>
</feature>
<dbReference type="AlphaFoldDB" id="A0A3M2S560"/>
<comment type="caution">
    <text evidence="2">The sequence shown here is derived from an EMBL/GenBank/DDBJ whole genome shotgun (WGS) entry which is preliminary data.</text>
</comment>
<dbReference type="Proteomes" id="UP000277212">
    <property type="component" value="Unassembled WGS sequence"/>
</dbReference>
<evidence type="ECO:0000313" key="3">
    <source>
        <dbReference type="Proteomes" id="UP000277212"/>
    </source>
</evidence>
<dbReference type="OrthoDB" id="5103768at2759"/>
<sequence length="78" mass="8450">MISMGRTPNTGESSDARSHVLPRADGNGKKQHHLSARAKKKDFSGTGNRTLGSAELIPQVMRARNVSHYTIPDMIGCC</sequence>
<accession>A0A3M2S560</accession>
<evidence type="ECO:0000313" key="2">
    <source>
        <dbReference type="EMBL" id="RMJ12392.1"/>
    </source>
</evidence>
<name>A0A3M2S560_9HYPO</name>